<organism evidence="6 7">
    <name type="scientific">Candidatus Nanohalobium constans</name>
    <dbReference type="NCBI Taxonomy" id="2565781"/>
    <lineage>
        <taxon>Archaea</taxon>
        <taxon>Candidatus Nanohalarchaeota</taxon>
        <taxon>Candidatus Nanohalobia</taxon>
        <taxon>Candidatus Nanohalobiales</taxon>
        <taxon>Candidatus Nanohalobiaceae</taxon>
        <taxon>Candidatus Nanohalobium</taxon>
    </lineage>
</organism>
<dbReference type="OrthoDB" id="87732at2157"/>
<dbReference type="GO" id="GO:0005524">
    <property type="term" value="F:ATP binding"/>
    <property type="evidence" value="ECO:0007669"/>
    <property type="project" value="UniProtKB-KW"/>
</dbReference>
<dbReference type="PANTHER" id="PTHR43335">
    <property type="entry name" value="ABC TRANSPORTER, ATP-BINDING PROTEIN"/>
    <property type="match status" value="1"/>
</dbReference>
<evidence type="ECO:0000256" key="2">
    <source>
        <dbReference type="ARBA" id="ARBA00022448"/>
    </source>
</evidence>
<dbReference type="Pfam" id="PF00005">
    <property type="entry name" value="ABC_tran"/>
    <property type="match status" value="1"/>
</dbReference>
<name>A0A5Q0UG78_9ARCH</name>
<evidence type="ECO:0000313" key="7">
    <source>
        <dbReference type="Proteomes" id="UP000377803"/>
    </source>
</evidence>
<reference evidence="7" key="1">
    <citation type="submission" date="2019-05" db="EMBL/GenBank/DDBJ databases">
        <title>Candidatus Nanohalobium constans, a novel model system to study the DPANN nano-sized archaea: genomic and physiological characterization of a nanoarchaeon co-cultured with its chitinotrophic host.</title>
        <authorList>
            <person name="La Cono V."/>
            <person name="Arcadi E."/>
            <person name="Crisafi F."/>
            <person name="Denaro R."/>
            <person name="La Spada G."/>
            <person name="Messina E."/>
            <person name="Smedile F."/>
            <person name="Toshchakov S.V."/>
            <person name="Shevchenko M.A."/>
            <person name="Golyshin P.N."/>
            <person name="Golyshina O.V."/>
            <person name="Ferrer M."/>
            <person name="Rohde M."/>
            <person name="Mushegian A."/>
            <person name="Sorokin D.Y."/>
            <person name="Giuliano L."/>
            <person name="Yakimov M.M."/>
        </authorList>
    </citation>
    <scope>NUCLEOTIDE SEQUENCE [LARGE SCALE GENOMIC DNA]</scope>
    <source>
        <strain evidence="7">LC1Nh</strain>
    </source>
</reference>
<gene>
    <name evidence="6" type="ORF">LC1Nh_0707</name>
</gene>
<dbReference type="InterPro" id="IPR003593">
    <property type="entry name" value="AAA+_ATPase"/>
</dbReference>
<dbReference type="EMBL" id="CP040089">
    <property type="protein sequence ID" value="QGA80596.1"/>
    <property type="molecule type" value="Genomic_DNA"/>
</dbReference>
<dbReference type="GeneID" id="42365094"/>
<accession>A0A5Q0UG78</accession>
<dbReference type="CDD" id="cd03230">
    <property type="entry name" value="ABC_DR_subfamily_A"/>
    <property type="match status" value="1"/>
</dbReference>
<dbReference type="SUPFAM" id="SSF52540">
    <property type="entry name" value="P-loop containing nucleoside triphosphate hydrolases"/>
    <property type="match status" value="1"/>
</dbReference>
<evidence type="ECO:0000313" key="6">
    <source>
        <dbReference type="EMBL" id="QGA80596.1"/>
    </source>
</evidence>
<dbReference type="AlphaFoldDB" id="A0A5Q0UG78"/>
<keyword evidence="7" id="KW-1185">Reference proteome</keyword>
<keyword evidence="4 6" id="KW-0067">ATP-binding</keyword>
<protein>
    <submittedName>
        <fullName evidence="6">ABC-2 type transport system ATP-binding protein</fullName>
    </submittedName>
</protein>
<dbReference type="Proteomes" id="UP000377803">
    <property type="component" value="Chromosome"/>
</dbReference>
<dbReference type="InterPro" id="IPR017871">
    <property type="entry name" value="ABC_transporter-like_CS"/>
</dbReference>
<dbReference type="KEGG" id="ncon:LC1Nh_0707"/>
<proteinExistence type="inferred from homology"/>
<dbReference type="GO" id="GO:0016887">
    <property type="term" value="F:ATP hydrolysis activity"/>
    <property type="evidence" value="ECO:0007669"/>
    <property type="project" value="InterPro"/>
</dbReference>
<evidence type="ECO:0000256" key="4">
    <source>
        <dbReference type="ARBA" id="ARBA00022840"/>
    </source>
</evidence>
<dbReference type="InterPro" id="IPR027417">
    <property type="entry name" value="P-loop_NTPase"/>
</dbReference>
<dbReference type="PROSITE" id="PS50893">
    <property type="entry name" value="ABC_TRANSPORTER_2"/>
    <property type="match status" value="1"/>
</dbReference>
<dbReference type="SMART" id="SM00382">
    <property type="entry name" value="AAA"/>
    <property type="match status" value="1"/>
</dbReference>
<dbReference type="PROSITE" id="PS00211">
    <property type="entry name" value="ABC_TRANSPORTER_1"/>
    <property type="match status" value="1"/>
</dbReference>
<evidence type="ECO:0000256" key="3">
    <source>
        <dbReference type="ARBA" id="ARBA00022741"/>
    </source>
</evidence>
<dbReference type="Gene3D" id="3.40.50.300">
    <property type="entry name" value="P-loop containing nucleotide triphosphate hydrolases"/>
    <property type="match status" value="1"/>
</dbReference>
<keyword evidence="2" id="KW-0813">Transport</keyword>
<evidence type="ECO:0000256" key="1">
    <source>
        <dbReference type="ARBA" id="ARBA00005417"/>
    </source>
</evidence>
<feature type="domain" description="ABC transporter" evidence="5">
    <location>
        <begin position="4"/>
        <end position="230"/>
    </location>
</feature>
<evidence type="ECO:0000259" key="5">
    <source>
        <dbReference type="PROSITE" id="PS50893"/>
    </source>
</evidence>
<keyword evidence="3" id="KW-0547">Nucleotide-binding</keyword>
<dbReference type="InterPro" id="IPR003439">
    <property type="entry name" value="ABC_transporter-like_ATP-bd"/>
</dbReference>
<sequence>MTVVEINSLSKSFDGFKALENLEMEIQRGEVYGLLGPNGAGKTTLFQTIMGQLTPTSGDVEILGEDAYRDTFEVAKDVSFLPADIRFYDNLTARKNLKYLADLVEEDPDIDELLELVNLGDEADKKVSGFSHGMQKRLGIAQTLIKDPEIILFDEPTTGLDPERKEDFKDLIRDINEEKNITVIVSSHILHELEDICDRIGVLKDGNIKVSGTPQGIIEEEGVDTLEEAYLEITRGDYR</sequence>
<comment type="similarity">
    <text evidence="1">Belongs to the ABC transporter superfamily.</text>
</comment>
<dbReference type="RefSeq" id="WP_153550336.1">
    <property type="nucleotide sequence ID" value="NZ_CP040089.1"/>
</dbReference>
<dbReference type="PANTHER" id="PTHR43335:SF4">
    <property type="entry name" value="ABC TRANSPORTER, ATP-BINDING PROTEIN"/>
    <property type="match status" value="1"/>
</dbReference>